<dbReference type="OrthoDB" id="659092at2759"/>
<reference evidence="2" key="2">
    <citation type="submission" date="2021-02" db="EMBL/GenBank/DDBJ databases">
        <authorList>
            <person name="Kimball J.A."/>
            <person name="Haas M.W."/>
            <person name="Macchietto M."/>
            <person name="Kono T."/>
            <person name="Duquette J."/>
            <person name="Shao M."/>
        </authorList>
    </citation>
    <scope>NUCLEOTIDE SEQUENCE</scope>
    <source>
        <tissue evidence="2">Fresh leaf tissue</tissue>
    </source>
</reference>
<evidence type="ECO:0000313" key="3">
    <source>
        <dbReference type="EMBL" id="KAG8080270.1"/>
    </source>
</evidence>
<evidence type="ECO:0000313" key="4">
    <source>
        <dbReference type="Proteomes" id="UP000729402"/>
    </source>
</evidence>
<evidence type="ECO:0000313" key="2">
    <source>
        <dbReference type="EMBL" id="KAG8042972.1"/>
    </source>
</evidence>
<reference evidence="2" key="1">
    <citation type="journal article" date="2021" name="bioRxiv">
        <title>Whole Genome Assembly and Annotation of Northern Wild Rice, Zizania palustris L., Supports a Whole Genome Duplication in the Zizania Genus.</title>
        <authorList>
            <person name="Haas M."/>
            <person name="Kono T."/>
            <person name="Macchietto M."/>
            <person name="Millas R."/>
            <person name="McGilp L."/>
            <person name="Shao M."/>
            <person name="Duquette J."/>
            <person name="Hirsch C.N."/>
            <person name="Kimball J."/>
        </authorList>
    </citation>
    <scope>NUCLEOTIDE SEQUENCE</scope>
    <source>
        <tissue evidence="2">Fresh leaf tissue</tissue>
    </source>
</reference>
<dbReference type="EMBL" id="JAAALK010001405">
    <property type="protein sequence ID" value="KAG8042972.1"/>
    <property type="molecule type" value="Genomic_DNA"/>
</dbReference>
<dbReference type="Proteomes" id="UP000729402">
    <property type="component" value="Unassembled WGS sequence"/>
</dbReference>
<gene>
    <name evidence="3" type="ORF">GUJ93_ZPchr0007g4675</name>
    <name evidence="2" type="ORF">GUJ93_ZPchr2171g28989</name>
</gene>
<accession>A0A8J5R689</accession>
<organism evidence="2 4">
    <name type="scientific">Zizania palustris</name>
    <name type="common">Northern wild rice</name>
    <dbReference type="NCBI Taxonomy" id="103762"/>
    <lineage>
        <taxon>Eukaryota</taxon>
        <taxon>Viridiplantae</taxon>
        <taxon>Streptophyta</taxon>
        <taxon>Embryophyta</taxon>
        <taxon>Tracheophyta</taxon>
        <taxon>Spermatophyta</taxon>
        <taxon>Magnoliopsida</taxon>
        <taxon>Liliopsida</taxon>
        <taxon>Poales</taxon>
        <taxon>Poaceae</taxon>
        <taxon>BOP clade</taxon>
        <taxon>Oryzoideae</taxon>
        <taxon>Oryzeae</taxon>
        <taxon>Zizaniinae</taxon>
        <taxon>Zizania</taxon>
    </lineage>
</organism>
<keyword evidence="4" id="KW-1185">Reference proteome</keyword>
<feature type="region of interest" description="Disordered" evidence="1">
    <location>
        <begin position="17"/>
        <end position="41"/>
    </location>
</feature>
<dbReference type="AlphaFoldDB" id="A0A8J5R689"/>
<comment type="caution">
    <text evidence="2">The sequence shown here is derived from an EMBL/GenBank/DDBJ whole genome shotgun (WGS) entry which is preliminary data.</text>
</comment>
<proteinExistence type="predicted"/>
<dbReference type="EMBL" id="JAAALK010000282">
    <property type="protein sequence ID" value="KAG8080270.1"/>
    <property type="molecule type" value="Genomic_DNA"/>
</dbReference>
<feature type="region of interest" description="Disordered" evidence="1">
    <location>
        <begin position="92"/>
        <end position="111"/>
    </location>
</feature>
<evidence type="ECO:0000256" key="1">
    <source>
        <dbReference type="SAM" id="MobiDB-lite"/>
    </source>
</evidence>
<protein>
    <submittedName>
        <fullName evidence="2">Uncharacterized protein</fullName>
    </submittedName>
</protein>
<feature type="compositionally biased region" description="Acidic residues" evidence="1">
    <location>
        <begin position="102"/>
        <end position="111"/>
    </location>
</feature>
<name>A0A8J5R689_ZIZPA</name>
<sequence length="111" mass="12162">MGNCNCFERERVRVTAWGGEDGQDDEKNDGEGGINGSAPATTTTRLKIRMTKGQLRRLLDGAGRGSAVEDVVAEIMSMGDVHVEPVEAEIHRPPPCKLGTIQEDDLDEYYQ</sequence>